<organism evidence="2 3">
    <name type="scientific">Bimuria novae-zelandiae CBS 107.79</name>
    <dbReference type="NCBI Taxonomy" id="1447943"/>
    <lineage>
        <taxon>Eukaryota</taxon>
        <taxon>Fungi</taxon>
        <taxon>Dikarya</taxon>
        <taxon>Ascomycota</taxon>
        <taxon>Pezizomycotina</taxon>
        <taxon>Dothideomycetes</taxon>
        <taxon>Pleosporomycetidae</taxon>
        <taxon>Pleosporales</taxon>
        <taxon>Massarineae</taxon>
        <taxon>Didymosphaeriaceae</taxon>
        <taxon>Bimuria</taxon>
    </lineage>
</organism>
<accession>A0A6A5VM01</accession>
<feature type="chain" id="PRO_5025675228" evidence="1">
    <location>
        <begin position="22"/>
        <end position="204"/>
    </location>
</feature>
<dbReference type="EMBL" id="ML976663">
    <property type="protein sequence ID" value="KAF1977590.1"/>
    <property type="molecule type" value="Genomic_DNA"/>
</dbReference>
<evidence type="ECO:0000313" key="2">
    <source>
        <dbReference type="EMBL" id="KAF1977590.1"/>
    </source>
</evidence>
<gene>
    <name evidence="2" type="ORF">BU23DRAFT_299508</name>
</gene>
<evidence type="ECO:0000313" key="3">
    <source>
        <dbReference type="Proteomes" id="UP000800036"/>
    </source>
</evidence>
<keyword evidence="3" id="KW-1185">Reference proteome</keyword>
<feature type="signal peptide" evidence="1">
    <location>
        <begin position="1"/>
        <end position="21"/>
    </location>
</feature>
<evidence type="ECO:0000256" key="1">
    <source>
        <dbReference type="SAM" id="SignalP"/>
    </source>
</evidence>
<proteinExistence type="predicted"/>
<dbReference type="PANTHER" id="PTHR39599:SF1">
    <property type="entry name" value="GPI-ANCHORED PROTEIN (EUROFUNG)"/>
    <property type="match status" value="1"/>
</dbReference>
<name>A0A6A5VM01_9PLEO</name>
<protein>
    <submittedName>
        <fullName evidence="2">Uncharacterized protein</fullName>
    </submittedName>
</protein>
<reference evidence="2" key="1">
    <citation type="journal article" date="2020" name="Stud. Mycol.">
        <title>101 Dothideomycetes genomes: a test case for predicting lifestyles and emergence of pathogens.</title>
        <authorList>
            <person name="Haridas S."/>
            <person name="Albert R."/>
            <person name="Binder M."/>
            <person name="Bloem J."/>
            <person name="Labutti K."/>
            <person name="Salamov A."/>
            <person name="Andreopoulos B."/>
            <person name="Baker S."/>
            <person name="Barry K."/>
            <person name="Bills G."/>
            <person name="Bluhm B."/>
            <person name="Cannon C."/>
            <person name="Castanera R."/>
            <person name="Culley D."/>
            <person name="Daum C."/>
            <person name="Ezra D."/>
            <person name="Gonzalez J."/>
            <person name="Henrissat B."/>
            <person name="Kuo A."/>
            <person name="Liang C."/>
            <person name="Lipzen A."/>
            <person name="Lutzoni F."/>
            <person name="Magnuson J."/>
            <person name="Mondo S."/>
            <person name="Nolan M."/>
            <person name="Ohm R."/>
            <person name="Pangilinan J."/>
            <person name="Park H.-J."/>
            <person name="Ramirez L."/>
            <person name="Alfaro M."/>
            <person name="Sun H."/>
            <person name="Tritt A."/>
            <person name="Yoshinaga Y."/>
            <person name="Zwiers L.-H."/>
            <person name="Turgeon B."/>
            <person name="Goodwin S."/>
            <person name="Spatafora J."/>
            <person name="Crous P."/>
            <person name="Grigoriev I."/>
        </authorList>
    </citation>
    <scope>NUCLEOTIDE SEQUENCE</scope>
    <source>
        <strain evidence="2">CBS 107.79</strain>
    </source>
</reference>
<dbReference type="OrthoDB" id="2426396at2759"/>
<keyword evidence="1" id="KW-0732">Signal</keyword>
<sequence>MRSRSIFSALSFVFTTCTTHALPDPCAEPEANPEAQNYNYQPFSGAIYVVDSNGQPAQGSCPASAALSCGDQGYPSWCCPGGYTCVQPQNQNGYIGCCPAGQTCGGAVYVSTVTINAQAQTTVPAVVVPLAFTTTATYIPPPTVGGYCQTLTMNGPDLPRVTQGQCGTILIVSGSLINRKPLGFVAAGTFLLGQLAIARMFRWI</sequence>
<dbReference type="Proteomes" id="UP000800036">
    <property type="component" value="Unassembled WGS sequence"/>
</dbReference>
<dbReference type="PANTHER" id="PTHR39599">
    <property type="entry name" value="GPI-ANCHORED PROTEIN (EUROFUNG)-RELATED-RELATED"/>
    <property type="match status" value="1"/>
</dbReference>
<dbReference type="AlphaFoldDB" id="A0A6A5VM01"/>